<evidence type="ECO:0000313" key="1">
    <source>
        <dbReference type="EMBL" id="GMI55538.1"/>
    </source>
</evidence>
<feature type="non-terminal residue" evidence="1">
    <location>
        <position position="1"/>
    </location>
</feature>
<name>A0ABQ6NBW8_9STRA</name>
<evidence type="ECO:0000313" key="2">
    <source>
        <dbReference type="Proteomes" id="UP001165060"/>
    </source>
</evidence>
<gene>
    <name evidence="1" type="ORF">TeGR_g5167</name>
</gene>
<comment type="caution">
    <text evidence="1">The sequence shown here is derived from an EMBL/GenBank/DDBJ whole genome shotgun (WGS) entry which is preliminary data.</text>
</comment>
<protein>
    <submittedName>
        <fullName evidence="1">Uncharacterized protein</fullName>
    </submittedName>
</protein>
<organism evidence="1 2">
    <name type="scientific">Tetraparma gracilis</name>
    <dbReference type="NCBI Taxonomy" id="2962635"/>
    <lineage>
        <taxon>Eukaryota</taxon>
        <taxon>Sar</taxon>
        <taxon>Stramenopiles</taxon>
        <taxon>Ochrophyta</taxon>
        <taxon>Bolidophyceae</taxon>
        <taxon>Parmales</taxon>
        <taxon>Triparmaceae</taxon>
        <taxon>Tetraparma</taxon>
    </lineage>
</organism>
<dbReference type="Proteomes" id="UP001165060">
    <property type="component" value="Unassembled WGS sequence"/>
</dbReference>
<proteinExistence type="predicted"/>
<sequence>NGCEFRPLASQIEAALGGAFDVELEELEGSMFVIRKDVAH</sequence>
<accession>A0ABQ6NBW8</accession>
<dbReference type="EMBL" id="BRYB01006708">
    <property type="protein sequence ID" value="GMI55538.1"/>
    <property type="molecule type" value="Genomic_DNA"/>
</dbReference>
<keyword evidence="2" id="KW-1185">Reference proteome</keyword>
<reference evidence="1 2" key="1">
    <citation type="journal article" date="2023" name="Commun. Biol.">
        <title>Genome analysis of Parmales, the sister group of diatoms, reveals the evolutionary specialization of diatoms from phago-mixotrophs to photoautotrophs.</title>
        <authorList>
            <person name="Ban H."/>
            <person name="Sato S."/>
            <person name="Yoshikawa S."/>
            <person name="Yamada K."/>
            <person name="Nakamura Y."/>
            <person name="Ichinomiya M."/>
            <person name="Sato N."/>
            <person name="Blanc-Mathieu R."/>
            <person name="Endo H."/>
            <person name="Kuwata A."/>
            <person name="Ogata H."/>
        </authorList>
    </citation>
    <scope>NUCLEOTIDE SEQUENCE [LARGE SCALE GENOMIC DNA]</scope>
</reference>